<gene>
    <name evidence="16" type="primary">GUS1</name>
    <name evidence="16" type="ORF">IWQ62_002892</name>
</gene>
<dbReference type="PANTHER" id="PTHR43097:SF5">
    <property type="entry name" value="GLUTAMATE--TRNA LIGASE"/>
    <property type="match status" value="1"/>
</dbReference>
<evidence type="ECO:0000256" key="3">
    <source>
        <dbReference type="ARBA" id="ARBA00012835"/>
    </source>
</evidence>
<evidence type="ECO:0000313" key="17">
    <source>
        <dbReference type="Proteomes" id="UP001150925"/>
    </source>
</evidence>
<comment type="caution">
    <text evidence="16">The sequence shown here is derived from an EMBL/GenBank/DDBJ whole genome shotgun (WGS) entry which is preliminary data.</text>
</comment>
<dbReference type="FunFam" id="3.40.50.620:FF:000070">
    <property type="entry name" value="Bifunctional glutamate/proline--tRNA ligase"/>
    <property type="match status" value="1"/>
</dbReference>
<dbReference type="InterPro" id="IPR001412">
    <property type="entry name" value="aa-tRNA-synth_I_CS"/>
</dbReference>
<dbReference type="NCBIfam" id="TIGR00463">
    <property type="entry name" value="gltX_arch"/>
    <property type="match status" value="1"/>
</dbReference>
<proteinExistence type="inferred from homology"/>
<keyword evidence="8 12" id="KW-0648">Protein biosynthesis</keyword>
<evidence type="ECO:0000256" key="11">
    <source>
        <dbReference type="ARBA" id="ARBA00048351"/>
    </source>
</evidence>
<dbReference type="SUPFAM" id="SSF52374">
    <property type="entry name" value="Nucleotidylyl transferase"/>
    <property type="match status" value="1"/>
</dbReference>
<keyword evidence="5 12" id="KW-0436">Ligase</keyword>
<evidence type="ECO:0000256" key="2">
    <source>
        <dbReference type="ARBA" id="ARBA00008927"/>
    </source>
</evidence>
<comment type="catalytic activity">
    <reaction evidence="11">
        <text>tRNA(Glu) + L-glutamate + ATP = L-glutamyl-tRNA(Glu) + AMP + diphosphate</text>
        <dbReference type="Rhea" id="RHEA:23540"/>
        <dbReference type="Rhea" id="RHEA-COMP:9663"/>
        <dbReference type="Rhea" id="RHEA-COMP:9680"/>
        <dbReference type="ChEBI" id="CHEBI:29985"/>
        <dbReference type="ChEBI" id="CHEBI:30616"/>
        <dbReference type="ChEBI" id="CHEBI:33019"/>
        <dbReference type="ChEBI" id="CHEBI:78442"/>
        <dbReference type="ChEBI" id="CHEBI:78520"/>
        <dbReference type="ChEBI" id="CHEBI:456215"/>
        <dbReference type="EC" id="6.1.1.17"/>
    </reaction>
</comment>
<evidence type="ECO:0000256" key="1">
    <source>
        <dbReference type="ARBA" id="ARBA00004496"/>
    </source>
</evidence>
<dbReference type="InterPro" id="IPR014729">
    <property type="entry name" value="Rossmann-like_a/b/a_fold"/>
</dbReference>
<evidence type="ECO:0000256" key="4">
    <source>
        <dbReference type="ARBA" id="ARBA00022490"/>
    </source>
</evidence>
<evidence type="ECO:0000259" key="15">
    <source>
        <dbReference type="Pfam" id="PF20974"/>
    </source>
</evidence>
<dbReference type="EC" id="6.1.1.17" evidence="3"/>
<evidence type="ECO:0000259" key="14">
    <source>
        <dbReference type="Pfam" id="PF03950"/>
    </source>
</evidence>
<dbReference type="Pfam" id="PF03950">
    <property type="entry name" value="tRNA-synt_1c_C"/>
    <property type="match status" value="1"/>
</dbReference>
<dbReference type="GO" id="GO:0004818">
    <property type="term" value="F:glutamate-tRNA ligase activity"/>
    <property type="evidence" value="ECO:0007669"/>
    <property type="project" value="UniProtKB-EC"/>
</dbReference>
<feature type="domain" description="Glutamyl/glutaminyl-tRNA synthetase class Ib catalytic" evidence="13">
    <location>
        <begin position="207"/>
        <end position="512"/>
    </location>
</feature>
<dbReference type="HAMAP" id="MF_02076">
    <property type="entry name" value="Glu_tRNA_synth_type2"/>
    <property type="match status" value="1"/>
</dbReference>
<dbReference type="OrthoDB" id="10250478at2759"/>
<dbReference type="CDD" id="cd00807">
    <property type="entry name" value="GlnRS_core"/>
    <property type="match status" value="1"/>
</dbReference>
<dbReference type="Gene3D" id="3.40.50.620">
    <property type="entry name" value="HUPs"/>
    <property type="match status" value="1"/>
</dbReference>
<organism evidence="16 17">
    <name type="scientific">Dispira parvispora</name>
    <dbReference type="NCBI Taxonomy" id="1520584"/>
    <lineage>
        <taxon>Eukaryota</taxon>
        <taxon>Fungi</taxon>
        <taxon>Fungi incertae sedis</taxon>
        <taxon>Zoopagomycota</taxon>
        <taxon>Kickxellomycotina</taxon>
        <taxon>Dimargaritomycetes</taxon>
        <taxon>Dimargaritales</taxon>
        <taxon>Dimargaritaceae</taxon>
        <taxon>Dispira</taxon>
    </lineage>
</organism>
<keyword evidence="17" id="KW-1185">Reference proteome</keyword>
<dbReference type="GO" id="GO:0017102">
    <property type="term" value="C:methionyl glutamyl tRNA synthetase complex"/>
    <property type="evidence" value="ECO:0007669"/>
    <property type="project" value="TreeGrafter"/>
</dbReference>
<evidence type="ECO:0000256" key="10">
    <source>
        <dbReference type="ARBA" id="ARBA00030865"/>
    </source>
</evidence>
<keyword evidence="6 12" id="KW-0547">Nucleotide-binding</keyword>
<dbReference type="InterPro" id="IPR020058">
    <property type="entry name" value="Glu/Gln-tRNA-synth_Ib_cat-dom"/>
</dbReference>
<evidence type="ECO:0000256" key="5">
    <source>
        <dbReference type="ARBA" id="ARBA00022598"/>
    </source>
</evidence>
<dbReference type="Pfam" id="PF00749">
    <property type="entry name" value="tRNA-synt_1c"/>
    <property type="match status" value="1"/>
</dbReference>
<evidence type="ECO:0000256" key="9">
    <source>
        <dbReference type="ARBA" id="ARBA00023146"/>
    </source>
</evidence>
<dbReference type="SUPFAM" id="SSF50715">
    <property type="entry name" value="Ribosomal protein L25-like"/>
    <property type="match status" value="1"/>
</dbReference>
<dbReference type="GO" id="GO:0005524">
    <property type="term" value="F:ATP binding"/>
    <property type="evidence" value="ECO:0007669"/>
    <property type="project" value="UniProtKB-KW"/>
</dbReference>
<sequence>MSTVLTLALKAPTLAYGPLVYAYYLQCAGPTASLSIAIDWKPVALIQPDNPASTAVLSVDGRDVVGPSDCVVELARLAESSLQGTETQTWLAFARDQLGPADHRALRGLLEQLDQHLVMRSFMTDHQLTAVDFAVWGILRGNRVFQSQVKAQSPLLGIHLLRWYTFVESQPCVTVALSDYYKAVDGAKNKLDQGKFDIPLQDAAMGKVVTRFPPEPSGYLHIGHAKAALLNQYFADKYQGKLIVRFDDTNPSKEKEEFEQSILHDLQLLGVKGSVVTHTSDYFDQIYQYALQIIRAGKAYVDDTDNQTMREERGAGIASKCRDLSVEENLRRFEEMTQGTPFGLSCCLRAKISVDNPNKAMRDPVIYRCNVAAPHHITGTKWKVYPTYDFACPIVDSLEGVTHALRTNEYRDRNPQYNWFFDALGIRKVHIWDYSRMNFVHTLLSKRKLQALVDAGVVAGWDDPRFPTVRGIRRRGLTIEALKQYIIMQGASQNILMLEWDKLWAVNKKVIDPIAPRHTAIPKDKLCQLTITDVADEPVMETVPKHKKNPKLGSKDLWKSKIVYVSTDDAAQFVEGEEVTLMDWGNVLIQKKHTNAQGVVDSVTASSNFQGDYKKTKLKITWLAAQYPQTNDTGLVDCVLCDYDYLITKRKLEEGDDWQNFVNPVTEFKTPAVGDTNLRALQQGDIIQLERTGYFICDKAWSKEDPCVYLILVPDGKAGSTTIKAESKPSA</sequence>
<comment type="subcellular location">
    <subcellularLocation>
        <location evidence="1">Cytoplasm</location>
    </subcellularLocation>
</comment>
<dbReference type="Gene3D" id="1.20.1050.10">
    <property type="match status" value="1"/>
</dbReference>
<evidence type="ECO:0000259" key="13">
    <source>
        <dbReference type="Pfam" id="PF00749"/>
    </source>
</evidence>
<dbReference type="InterPro" id="IPR036282">
    <property type="entry name" value="Glutathione-S-Trfase_C_sf"/>
</dbReference>
<dbReference type="PANTHER" id="PTHR43097">
    <property type="entry name" value="GLUTAMINE-TRNA LIGASE"/>
    <property type="match status" value="1"/>
</dbReference>
<keyword evidence="4" id="KW-0963">Cytoplasm</keyword>
<dbReference type="InterPro" id="IPR020059">
    <property type="entry name" value="Glu/Gln-tRNA-synth_Ib_codon-bd"/>
</dbReference>
<dbReference type="AlphaFoldDB" id="A0A9W8AP09"/>
<evidence type="ECO:0000256" key="12">
    <source>
        <dbReference type="RuleBase" id="RU363037"/>
    </source>
</evidence>
<accession>A0A9W8AP09</accession>
<dbReference type="Gene3D" id="2.40.240.10">
    <property type="entry name" value="Ribosomal Protein L25, Chain P"/>
    <property type="match status" value="2"/>
</dbReference>
<dbReference type="SUPFAM" id="SSF47616">
    <property type="entry name" value="GST C-terminal domain-like"/>
    <property type="match status" value="1"/>
</dbReference>
<dbReference type="InterPro" id="IPR011035">
    <property type="entry name" value="Ribosomal_bL25/Gln-tRNA_synth"/>
</dbReference>
<dbReference type="FunFam" id="2.40.240.10:FF:000004">
    <property type="entry name" value="Glutamyl-tRNA synthetase, cytoplasmic"/>
    <property type="match status" value="1"/>
</dbReference>
<keyword evidence="7 12" id="KW-0067">ATP-binding</keyword>
<dbReference type="InterPro" id="IPR000924">
    <property type="entry name" value="Glu/Gln-tRNA-synth"/>
</dbReference>
<reference evidence="16" key="1">
    <citation type="submission" date="2022-07" db="EMBL/GenBank/DDBJ databases">
        <title>Phylogenomic reconstructions and comparative analyses of Kickxellomycotina fungi.</title>
        <authorList>
            <person name="Reynolds N.K."/>
            <person name="Stajich J.E."/>
            <person name="Barry K."/>
            <person name="Grigoriev I.V."/>
            <person name="Crous P."/>
            <person name="Smith M.E."/>
        </authorList>
    </citation>
    <scope>NUCLEOTIDE SEQUENCE</scope>
    <source>
        <strain evidence="16">RSA 1196</strain>
    </source>
</reference>
<dbReference type="Pfam" id="PF20974">
    <property type="entry name" value="tRNA-synt_1c_C2"/>
    <property type="match status" value="1"/>
</dbReference>
<dbReference type="GO" id="GO:0005829">
    <property type="term" value="C:cytosol"/>
    <property type="evidence" value="ECO:0007669"/>
    <property type="project" value="TreeGrafter"/>
</dbReference>
<evidence type="ECO:0000313" key="16">
    <source>
        <dbReference type="EMBL" id="KAJ1964593.1"/>
    </source>
</evidence>
<dbReference type="PRINTS" id="PR00987">
    <property type="entry name" value="TRNASYNTHGLU"/>
</dbReference>
<dbReference type="EMBL" id="JANBPY010000683">
    <property type="protein sequence ID" value="KAJ1964593.1"/>
    <property type="molecule type" value="Genomic_DNA"/>
</dbReference>
<name>A0A9W8AP09_9FUNG</name>
<dbReference type="Gene3D" id="3.40.30.70">
    <property type="match status" value="1"/>
</dbReference>
<comment type="similarity">
    <text evidence="2">Belongs to the class-I aminoacyl-tRNA synthetase family. Glutamate--tRNA ligase type 2 subfamily.</text>
</comment>
<feature type="domain" description="tRNA synthetases class I (E and Q) anti-codon binding" evidence="15">
    <location>
        <begin position="619"/>
        <end position="698"/>
    </location>
</feature>
<dbReference type="Proteomes" id="UP001150925">
    <property type="component" value="Unassembled WGS sequence"/>
</dbReference>
<dbReference type="GO" id="GO:0006424">
    <property type="term" value="P:glutamyl-tRNA aminoacylation"/>
    <property type="evidence" value="ECO:0007669"/>
    <property type="project" value="InterPro"/>
</dbReference>
<evidence type="ECO:0000256" key="7">
    <source>
        <dbReference type="ARBA" id="ARBA00022840"/>
    </source>
</evidence>
<feature type="domain" description="Glutamyl/glutaminyl-tRNA synthetase class Ib anti-codon binding" evidence="14">
    <location>
        <begin position="515"/>
        <end position="604"/>
    </location>
</feature>
<dbReference type="InterPro" id="IPR049437">
    <property type="entry name" value="tRNA-synt_1c_C2"/>
</dbReference>
<evidence type="ECO:0000256" key="8">
    <source>
        <dbReference type="ARBA" id="ARBA00022917"/>
    </source>
</evidence>
<dbReference type="PROSITE" id="PS00178">
    <property type="entry name" value="AA_TRNA_LIGASE_I"/>
    <property type="match status" value="1"/>
</dbReference>
<keyword evidence="9 12" id="KW-0030">Aminoacyl-tRNA synthetase</keyword>
<dbReference type="InterPro" id="IPR020056">
    <property type="entry name" value="Rbsml_bL25/Gln-tRNA_synth_N"/>
</dbReference>
<evidence type="ECO:0000256" key="6">
    <source>
        <dbReference type="ARBA" id="ARBA00022741"/>
    </source>
</evidence>
<protein>
    <recommendedName>
        <fullName evidence="3">glutamate--tRNA ligase</fullName>
        <ecNumber evidence="3">6.1.1.17</ecNumber>
    </recommendedName>
    <alternativeName>
        <fullName evidence="10">Glutamyl-tRNA synthetase</fullName>
    </alternativeName>
</protein>
<dbReference type="InterPro" id="IPR004526">
    <property type="entry name" value="Glu-tRNA-synth_arc/euk"/>
</dbReference>
<dbReference type="InterPro" id="IPR050132">
    <property type="entry name" value="Gln/Glu-tRNA_Ligase"/>
</dbReference>